<dbReference type="PANTHER" id="PTHR44943">
    <property type="entry name" value="CELLULOSE SYNTHASE OPERON PROTEIN C"/>
    <property type="match status" value="1"/>
</dbReference>
<dbReference type="eggNOG" id="COG0457">
    <property type="taxonomic scope" value="Bacteria"/>
</dbReference>
<dbReference type="InterPro" id="IPR011990">
    <property type="entry name" value="TPR-like_helical_dom_sf"/>
</dbReference>
<feature type="repeat" description="TPR" evidence="3">
    <location>
        <begin position="117"/>
        <end position="150"/>
    </location>
</feature>
<feature type="repeat" description="TPR" evidence="3">
    <location>
        <begin position="151"/>
        <end position="184"/>
    </location>
</feature>
<dbReference type="InterPro" id="IPR051685">
    <property type="entry name" value="Ycf3/AcsC/BcsC/TPR_MFPF"/>
</dbReference>
<dbReference type="STRING" id="338963.Pcar_2034"/>
<accession>Q3A2Y2</accession>
<dbReference type="HOGENOM" id="CLU_003728_2_2_7"/>
<organism evidence="4 5">
    <name type="scientific">Syntrophotalea carbinolica (strain DSM 2380 / NBRC 103641 / GraBd1)</name>
    <name type="common">Pelobacter carbinolicus</name>
    <dbReference type="NCBI Taxonomy" id="338963"/>
    <lineage>
        <taxon>Bacteria</taxon>
        <taxon>Pseudomonadati</taxon>
        <taxon>Thermodesulfobacteriota</taxon>
        <taxon>Desulfuromonadia</taxon>
        <taxon>Desulfuromonadales</taxon>
        <taxon>Syntrophotaleaceae</taxon>
        <taxon>Syntrophotalea</taxon>
    </lineage>
</organism>
<dbReference type="EMBL" id="CP000142">
    <property type="protein sequence ID" value="ABA89275.1"/>
    <property type="molecule type" value="Genomic_DNA"/>
</dbReference>
<keyword evidence="1" id="KW-0677">Repeat</keyword>
<evidence type="ECO:0000313" key="4">
    <source>
        <dbReference type="EMBL" id="ABA89275.1"/>
    </source>
</evidence>
<dbReference type="Pfam" id="PF14559">
    <property type="entry name" value="TPR_19"/>
    <property type="match status" value="1"/>
</dbReference>
<evidence type="ECO:0000256" key="3">
    <source>
        <dbReference type="PROSITE-ProRule" id="PRU00339"/>
    </source>
</evidence>
<proteinExistence type="predicted"/>
<keyword evidence="2 3" id="KW-0802">TPR repeat</keyword>
<dbReference type="OrthoDB" id="5503541at2"/>
<sequence>MNDEFNDFPFFPDEERDLPELAQRALQQGELDQALELGETWLESHPLDVDAMHLCALAAAGLGDELKALTLYRKALLLEPAHGPLHHNLGALLEKRKDYLQALSHLRRAMVLQPDFPEIYINLGNVLDALGQSEEALAMYREAIRRQPETGDVFFNQGCALNRLGRYREALESFDAVLLQDPGSASALNGKGLALIGLGYDEEAIAAFSAAIERTPDSTLYRYNRALALRGQQRLLEALQELDEILNVDANYIDAVLQKAEVLHQLGLEQEGWAALKKAEELDPEHPEIPCCRGLLLKSQGDLTGALQAVEQCLGHFPDDRKALGQKGLILMELGRLDEAALCFNAVLEQGENADIAYRMACIYARQGQVRKAAKSLDQAAARDPEKLRAAQTDTAFDTVRETPSFKRLFKKFHLL</sequence>
<dbReference type="Pfam" id="PF13424">
    <property type="entry name" value="TPR_12"/>
    <property type="match status" value="1"/>
</dbReference>
<dbReference type="AlphaFoldDB" id="Q3A2Y2"/>
<dbReference type="SMART" id="SM00028">
    <property type="entry name" value="TPR"/>
    <property type="match status" value="10"/>
</dbReference>
<dbReference type="PANTHER" id="PTHR44943:SF8">
    <property type="entry name" value="TPR REPEAT-CONTAINING PROTEIN MJ0263"/>
    <property type="match status" value="1"/>
</dbReference>
<feature type="repeat" description="TPR" evidence="3">
    <location>
        <begin position="83"/>
        <end position="116"/>
    </location>
</feature>
<dbReference type="Proteomes" id="UP000002534">
    <property type="component" value="Chromosome"/>
</dbReference>
<gene>
    <name evidence="4" type="ordered locus">Pcar_2034</name>
</gene>
<dbReference type="Pfam" id="PF13432">
    <property type="entry name" value="TPR_16"/>
    <property type="match status" value="2"/>
</dbReference>
<dbReference type="Gene3D" id="1.25.40.10">
    <property type="entry name" value="Tetratricopeptide repeat domain"/>
    <property type="match status" value="4"/>
</dbReference>
<protein>
    <submittedName>
        <fullName evidence="4">TPR domain protein</fullName>
    </submittedName>
</protein>
<dbReference type="RefSeq" id="WP_011341786.1">
    <property type="nucleotide sequence ID" value="NC_007498.2"/>
</dbReference>
<reference evidence="4 5" key="2">
    <citation type="journal article" date="2012" name="BMC Genomics">
        <title>The genome of Pelobacter carbinolicus reveals surprising metabolic capabilities and physiological features.</title>
        <authorList>
            <person name="Aklujkar M."/>
            <person name="Haveman S.A."/>
            <person name="Didonato R.Jr."/>
            <person name="Chertkov O."/>
            <person name="Han C.S."/>
            <person name="Land M.L."/>
            <person name="Brown P."/>
            <person name="Lovley D.R."/>
        </authorList>
    </citation>
    <scope>NUCLEOTIDE SEQUENCE [LARGE SCALE GENOMIC DNA]</scope>
    <source>
        <strain evidence="5">DSM 2380 / NBRC 103641 / GraBd1</strain>
    </source>
</reference>
<feature type="repeat" description="TPR" evidence="3">
    <location>
        <begin position="354"/>
        <end position="387"/>
    </location>
</feature>
<keyword evidence="5" id="KW-1185">Reference proteome</keyword>
<reference evidence="5" key="1">
    <citation type="submission" date="2005-10" db="EMBL/GenBank/DDBJ databases">
        <title>Complete sequence of Pelobacter carbinolicus DSM 2380.</title>
        <authorList>
            <person name="Copeland A."/>
            <person name="Lucas S."/>
            <person name="Lapidus A."/>
            <person name="Barry K."/>
            <person name="Detter J.C."/>
            <person name="Glavina T."/>
            <person name="Hammon N."/>
            <person name="Israni S."/>
            <person name="Pitluck S."/>
            <person name="Chertkov O."/>
            <person name="Schmutz J."/>
            <person name="Larimer F."/>
            <person name="Land M."/>
            <person name="Kyrpides N."/>
            <person name="Ivanova N."/>
            <person name="Richardson P."/>
        </authorList>
    </citation>
    <scope>NUCLEOTIDE SEQUENCE [LARGE SCALE GENOMIC DNA]</scope>
    <source>
        <strain evidence="5">DSM 2380 / NBRC 103641 / GraBd1</strain>
    </source>
</reference>
<dbReference type="PROSITE" id="PS50005">
    <property type="entry name" value="TPR"/>
    <property type="match status" value="5"/>
</dbReference>
<feature type="repeat" description="TPR" evidence="3">
    <location>
        <begin position="185"/>
        <end position="218"/>
    </location>
</feature>
<evidence type="ECO:0000256" key="1">
    <source>
        <dbReference type="ARBA" id="ARBA00022737"/>
    </source>
</evidence>
<dbReference type="NCBIfam" id="NF047558">
    <property type="entry name" value="TPR_END_plus"/>
    <property type="match status" value="1"/>
</dbReference>
<name>Q3A2Y2_SYNC1</name>
<dbReference type="KEGG" id="pca:Pcar_2034"/>
<dbReference type="PROSITE" id="PS50293">
    <property type="entry name" value="TPR_REGION"/>
    <property type="match status" value="1"/>
</dbReference>
<evidence type="ECO:0000313" key="5">
    <source>
        <dbReference type="Proteomes" id="UP000002534"/>
    </source>
</evidence>
<evidence type="ECO:0000256" key="2">
    <source>
        <dbReference type="ARBA" id="ARBA00022803"/>
    </source>
</evidence>
<dbReference type="SUPFAM" id="SSF48452">
    <property type="entry name" value="TPR-like"/>
    <property type="match status" value="2"/>
</dbReference>
<dbReference type="InterPro" id="IPR019734">
    <property type="entry name" value="TPR_rpt"/>
</dbReference>